<sequence length="207" mass="23839">MAQSSPDKRQRDSLEGYIHNVSPLKEGKKGQYFEMQLQSPGLKRVLCFDPANQRLCREHAEKKSAIEISNFRTIESWDILMNSGAAVHRTTVDFRYEVPFYVRCFSIIFARLVAWDLPEDTLIQESKELEFTNVRVKTFNGHLQLTLSSSSDIRPAKGEMHTTKRLLRYCRGHCSIKKDFSRDALSHSPVPLCGFGGQRCFITIEYD</sequence>
<dbReference type="EnsemblMetazoa" id="CapteT198573">
    <property type="protein sequence ID" value="CapteP198573"/>
    <property type="gene ID" value="CapteG198573"/>
</dbReference>
<name>R7V595_CAPTE</name>
<evidence type="ECO:0000313" key="2">
    <source>
        <dbReference type="EnsemblMetazoa" id="CapteP198573"/>
    </source>
</evidence>
<dbReference type="EMBL" id="KB296646">
    <property type="protein sequence ID" value="ELU11531.1"/>
    <property type="molecule type" value="Genomic_DNA"/>
</dbReference>
<dbReference type="Proteomes" id="UP000014760">
    <property type="component" value="Unassembled WGS sequence"/>
</dbReference>
<evidence type="ECO:0000313" key="3">
    <source>
        <dbReference type="Proteomes" id="UP000014760"/>
    </source>
</evidence>
<gene>
    <name evidence="1" type="ORF">CAPTEDRAFT_198573</name>
</gene>
<dbReference type="Gene3D" id="2.40.50.140">
    <property type="entry name" value="Nucleic acid-binding proteins"/>
    <property type="match status" value="1"/>
</dbReference>
<dbReference type="HOGENOM" id="CLU_1327498_0_0_1"/>
<organism evidence="1">
    <name type="scientific">Capitella teleta</name>
    <name type="common">Polychaete worm</name>
    <dbReference type="NCBI Taxonomy" id="283909"/>
    <lineage>
        <taxon>Eukaryota</taxon>
        <taxon>Metazoa</taxon>
        <taxon>Spiralia</taxon>
        <taxon>Lophotrochozoa</taxon>
        <taxon>Annelida</taxon>
        <taxon>Polychaeta</taxon>
        <taxon>Sedentaria</taxon>
        <taxon>Scolecida</taxon>
        <taxon>Capitellidae</taxon>
        <taxon>Capitella</taxon>
    </lineage>
</organism>
<reference evidence="2" key="3">
    <citation type="submission" date="2015-06" db="UniProtKB">
        <authorList>
            <consortium name="EnsemblMetazoa"/>
        </authorList>
    </citation>
    <scope>IDENTIFICATION</scope>
</reference>
<reference evidence="3" key="1">
    <citation type="submission" date="2012-12" db="EMBL/GenBank/DDBJ databases">
        <authorList>
            <person name="Hellsten U."/>
            <person name="Grimwood J."/>
            <person name="Chapman J.A."/>
            <person name="Shapiro H."/>
            <person name="Aerts A."/>
            <person name="Otillar R.P."/>
            <person name="Terry A.Y."/>
            <person name="Boore J.L."/>
            <person name="Simakov O."/>
            <person name="Marletaz F."/>
            <person name="Cho S.-J."/>
            <person name="Edsinger-Gonzales E."/>
            <person name="Havlak P."/>
            <person name="Kuo D.-H."/>
            <person name="Larsson T."/>
            <person name="Lv J."/>
            <person name="Arendt D."/>
            <person name="Savage R."/>
            <person name="Osoegawa K."/>
            <person name="de Jong P."/>
            <person name="Lindberg D.R."/>
            <person name="Seaver E.C."/>
            <person name="Weisblat D.A."/>
            <person name="Putnam N.H."/>
            <person name="Grigoriev I.V."/>
            <person name="Rokhsar D.S."/>
        </authorList>
    </citation>
    <scope>NUCLEOTIDE SEQUENCE</scope>
    <source>
        <strain evidence="3">I ESC-2004</strain>
    </source>
</reference>
<dbReference type="OrthoDB" id="5988856at2759"/>
<dbReference type="AlphaFoldDB" id="R7V595"/>
<reference evidence="1 3" key="2">
    <citation type="journal article" date="2013" name="Nature">
        <title>Insights into bilaterian evolution from three spiralian genomes.</title>
        <authorList>
            <person name="Simakov O."/>
            <person name="Marletaz F."/>
            <person name="Cho S.J."/>
            <person name="Edsinger-Gonzales E."/>
            <person name="Havlak P."/>
            <person name="Hellsten U."/>
            <person name="Kuo D.H."/>
            <person name="Larsson T."/>
            <person name="Lv J."/>
            <person name="Arendt D."/>
            <person name="Savage R."/>
            <person name="Osoegawa K."/>
            <person name="de Jong P."/>
            <person name="Grimwood J."/>
            <person name="Chapman J.A."/>
            <person name="Shapiro H."/>
            <person name="Aerts A."/>
            <person name="Otillar R.P."/>
            <person name="Terry A.Y."/>
            <person name="Boore J.L."/>
            <person name="Grigoriev I.V."/>
            <person name="Lindberg D.R."/>
            <person name="Seaver E.C."/>
            <person name="Weisblat D.A."/>
            <person name="Putnam N.H."/>
            <person name="Rokhsar D.S."/>
        </authorList>
    </citation>
    <scope>NUCLEOTIDE SEQUENCE</scope>
    <source>
        <strain evidence="1 3">I ESC-2004</strain>
    </source>
</reference>
<dbReference type="EMBL" id="AMQN01020064">
    <property type="status" value="NOT_ANNOTATED_CDS"/>
    <property type="molecule type" value="Genomic_DNA"/>
</dbReference>
<protein>
    <submittedName>
        <fullName evidence="1 2">Uncharacterized protein</fullName>
    </submittedName>
</protein>
<proteinExistence type="predicted"/>
<evidence type="ECO:0000313" key="1">
    <source>
        <dbReference type="EMBL" id="ELU11531.1"/>
    </source>
</evidence>
<keyword evidence="3" id="KW-1185">Reference proteome</keyword>
<accession>R7V595</accession>
<dbReference type="EMBL" id="AMQN01020065">
    <property type="status" value="NOT_ANNOTATED_CDS"/>
    <property type="molecule type" value="Genomic_DNA"/>
</dbReference>
<dbReference type="InterPro" id="IPR012340">
    <property type="entry name" value="NA-bd_OB-fold"/>
</dbReference>